<dbReference type="AlphaFoldDB" id="X0VGE2"/>
<dbReference type="EMBL" id="BARS01028817">
    <property type="protein sequence ID" value="GAF99605.1"/>
    <property type="molecule type" value="Genomic_DNA"/>
</dbReference>
<feature type="non-terminal residue" evidence="1">
    <location>
        <position position="88"/>
    </location>
</feature>
<protein>
    <recommendedName>
        <fullName evidence="2">MalT-like TPR region domain-containing protein</fullName>
    </recommendedName>
</protein>
<accession>X0VGE2</accession>
<evidence type="ECO:0000313" key="1">
    <source>
        <dbReference type="EMBL" id="GAF99605.1"/>
    </source>
</evidence>
<comment type="caution">
    <text evidence="1">The sequence shown here is derived from an EMBL/GenBank/DDBJ whole genome shotgun (WGS) entry which is preliminary data.</text>
</comment>
<sequence>MAMVNLFMALNYVGMGNWEGALVEARKVDNKLSVINSKYEEEKKNVYKEDGFIRFLMGALYEAEGEINDAFISYRKAEEIYRSAYLPN</sequence>
<organism evidence="1">
    <name type="scientific">marine sediment metagenome</name>
    <dbReference type="NCBI Taxonomy" id="412755"/>
    <lineage>
        <taxon>unclassified sequences</taxon>
        <taxon>metagenomes</taxon>
        <taxon>ecological metagenomes</taxon>
    </lineage>
</organism>
<reference evidence="1" key="1">
    <citation type="journal article" date="2014" name="Front. Microbiol.">
        <title>High frequency of phylogenetically diverse reductive dehalogenase-homologous genes in deep subseafloor sedimentary metagenomes.</title>
        <authorList>
            <person name="Kawai M."/>
            <person name="Futagami T."/>
            <person name="Toyoda A."/>
            <person name="Takaki Y."/>
            <person name="Nishi S."/>
            <person name="Hori S."/>
            <person name="Arai W."/>
            <person name="Tsubouchi T."/>
            <person name="Morono Y."/>
            <person name="Uchiyama I."/>
            <person name="Ito T."/>
            <person name="Fujiyama A."/>
            <person name="Inagaki F."/>
            <person name="Takami H."/>
        </authorList>
    </citation>
    <scope>NUCLEOTIDE SEQUENCE</scope>
    <source>
        <strain evidence="1">Expedition CK06-06</strain>
    </source>
</reference>
<gene>
    <name evidence="1" type="ORF">S01H1_45130</name>
</gene>
<name>X0VGE2_9ZZZZ</name>
<evidence type="ECO:0008006" key="2">
    <source>
        <dbReference type="Google" id="ProtNLM"/>
    </source>
</evidence>
<proteinExistence type="predicted"/>
<dbReference type="InterPro" id="IPR011990">
    <property type="entry name" value="TPR-like_helical_dom_sf"/>
</dbReference>
<dbReference type="SUPFAM" id="SSF48452">
    <property type="entry name" value="TPR-like"/>
    <property type="match status" value="1"/>
</dbReference>